<proteinExistence type="predicted"/>
<evidence type="ECO:0000313" key="3">
    <source>
        <dbReference type="Proteomes" id="UP001284601"/>
    </source>
</evidence>
<name>A0ABU4HI27_9ACTN</name>
<comment type="caution">
    <text evidence="2">The sequence shown here is derived from an EMBL/GenBank/DDBJ whole genome shotgun (WGS) entry which is preliminary data.</text>
</comment>
<dbReference type="EMBL" id="JAWSTH010000002">
    <property type="protein sequence ID" value="MDW5592967.1"/>
    <property type="molecule type" value="Genomic_DNA"/>
</dbReference>
<dbReference type="RefSeq" id="WP_318595227.1">
    <property type="nucleotide sequence ID" value="NZ_JAWSTH010000002.1"/>
</dbReference>
<protein>
    <submittedName>
        <fullName evidence="2">Uncharacterized protein</fullName>
    </submittedName>
</protein>
<evidence type="ECO:0000313" key="2">
    <source>
        <dbReference type="EMBL" id="MDW5592967.1"/>
    </source>
</evidence>
<feature type="compositionally biased region" description="Basic and acidic residues" evidence="1">
    <location>
        <begin position="21"/>
        <end position="37"/>
    </location>
</feature>
<gene>
    <name evidence="2" type="ORF">R7226_01370</name>
</gene>
<organism evidence="2 3">
    <name type="scientific">Conexibacter stalactiti</name>
    <dbReference type="NCBI Taxonomy" id="1940611"/>
    <lineage>
        <taxon>Bacteria</taxon>
        <taxon>Bacillati</taxon>
        <taxon>Actinomycetota</taxon>
        <taxon>Thermoleophilia</taxon>
        <taxon>Solirubrobacterales</taxon>
        <taxon>Conexibacteraceae</taxon>
        <taxon>Conexibacter</taxon>
    </lineage>
</organism>
<accession>A0ABU4HI27</accession>
<sequence length="68" mass="6947">MSGSRTTLIDFDSDLLAALRAEDPGKGDRELLEDSRSADSASPPPAAPAPASTSPDLALRAPVSARLA</sequence>
<dbReference type="Proteomes" id="UP001284601">
    <property type="component" value="Unassembled WGS sequence"/>
</dbReference>
<reference evidence="3" key="1">
    <citation type="submission" date="2023-07" db="EMBL/GenBank/DDBJ databases">
        <title>Conexibacter stalactiti sp. nov., isolated from stalactites in a lava cave and emended description of the genus Conexibacter.</title>
        <authorList>
            <person name="Lee S.D."/>
        </authorList>
    </citation>
    <scope>NUCLEOTIDE SEQUENCE [LARGE SCALE GENOMIC DNA]</scope>
    <source>
        <strain evidence="3">KCTC 39840</strain>
    </source>
</reference>
<reference evidence="2 3" key="2">
    <citation type="submission" date="2023-10" db="EMBL/GenBank/DDBJ databases">
        <authorList>
            <person name="Han X.F."/>
        </authorList>
    </citation>
    <scope>NUCLEOTIDE SEQUENCE [LARGE SCALE GENOMIC DNA]</scope>
    <source>
        <strain evidence="2 3">KCTC 39840</strain>
    </source>
</reference>
<evidence type="ECO:0000256" key="1">
    <source>
        <dbReference type="SAM" id="MobiDB-lite"/>
    </source>
</evidence>
<keyword evidence="3" id="KW-1185">Reference proteome</keyword>
<feature type="region of interest" description="Disordered" evidence="1">
    <location>
        <begin position="21"/>
        <end position="68"/>
    </location>
</feature>